<evidence type="ECO:0000313" key="3">
    <source>
        <dbReference type="Proteomes" id="UP000674318"/>
    </source>
</evidence>
<dbReference type="KEGG" id="phet:94293322"/>
<evidence type="ECO:0000313" key="2">
    <source>
        <dbReference type="EMBL" id="KAG5511708.1"/>
    </source>
</evidence>
<dbReference type="OrthoDB" id="273460at2759"/>
<sequence length="2380" mass="255362">MSTIHLDSYRAVCWRPGKAGFVDVVGAVPVTEVPQKTFPERDAVASAPVALECVKQPEQDLVVWLGRKGLKEFKKSRKDLHKVLHACKTATHSGFFFTHHKGERLGFALITHDPHDPRKLTSKPVLYKDELSSLMASVLHDEVENKTGKQVMKRQLVTVRQAVLRETLEGHVLAAVLINRRGAVYAVVANLTRNVWRKWRVEPAIGFMPCIHVHSSGCDVRLVHCDIDAPPEHTCAVAAPSLSLALSTFDRVLAANVTPTAQVASATPPFLCVTFRELILPTSGTNAAAERSFQSQCIERESGDVCVMPRPCFVQVDEETAVYTVVVSYGAASCLAHLCYSQGGSELLTSCVLVPGLQRPISACTVTIQHRHRPRGARVSLVLCDDMRIHCCEHFGQPATVSLSIDDVDCATLKLPVVVTGGKSSKEVMLGETLPPRLISFHNQREILCTNGVVGLFLRVTSASFCEMIPGPAGVVVDGAGDATGYGVIGETSVGAAALRQCLQSLQKLSMSTNHHNLPVVVFRDIMPLLRYVGTSQQEVMMVQRVYQQLLWMAEPDVEAEWSFLWALTSVVQQALVKRGRDNQLQYTDAFFLQLAEAYRNSKFPTRSEEALVGDGLRAVLSAEAQGVIAAPGATLSAESSFLLDGLAAGVPPVALAEEISRRMVRTETLLNGTCSVASQAGVADCVHCIGSVLLASCLDLSVFVFADDAHGLRLSLKQPQDGVCVAVKPYTFLNQEDFETALVFAGDLLCVPSADGSFRPDLALLTLGIGGRQQCLATFLQLFASALRQAVDALMPLSSNRTWFENCVAVLAQSSTEWAASLLCQSSSDSFTLTATLCHLLRPTQRDVDAKYFGSLSRTLSEEFCTTALVAVLFHQTERLLAATQNYASALAAYVLSHKDGVKQGASLQPTDVGRRRLEVALAQTSALWAQVDILSPYRVRDVAESYRISAGNSLASAAAVASASAEGTMVSRTLVLCFRIFCLVRYSLSAEENMSVPLSSKWAGETTDEAFVKDFLGALEVLYLMSGSPFPLEWFQWKFTSRVRSAASLKPTWAPYLARLLQLSNIRQSNSASLKREFYILMDTLQSRSAPSATLAAEDGMQKALAAAESAVTAVALHAEPFEASTLTQGGTAAVSSAPTVSFIFSHQRDTSLPRWTHTHSLEERRYLLSTTWTEALWTLERVPGFLHSACAAALDWVHRADSEVAVKGDAGDYPPPLSEELALPLYAHLCRLRPPVRMHVVTDSASVVDGSAGGGLQRRAGHVMKHEEARQETTSTPEKLAAPLQQEKPFVALAHAVDTTTPAPLLSSGGDPREDLRTDYRRPMPKVQASGEANTGSPASAASAPGTPARGGLYSPADVAWWDTLGTTQSHHRALGVMRACATPMVTSPASAEDNGESSDSATTYTTLTSNYADPLATPESFQKRFYSKGCSHTAAESLGCSCRYSKSRLCRRSSTPAGSPALNEARKKCRCCRRVMHIDRRDCSVGRRERVADNTMPIRVQWSDTAREITATHALSPPVAARPLTADTARPRLLTFTSRLKPPEDPPTFCAQPARAVPTTPSCAATPLSLLTFSSTSKGKESSRVRLYTLDGEHIRYGDGQEMVSPGFTSRPGAGASAGTVLEVPPLPATSVYAAPQPLPSLEPDAAAVQHEYIERQAPHVSVPAHSASVAEVGRSYPQVQRVPAGAAPPAVDAATLQTLATSSPVQDGSVDETALAPAGTAAPVATLPAPPALEQVASLPPPATPPAAVPSALSSTQISDFRRYTDDLLARHNAATPVHASPTASVPVAAALTLDCPSVTPTVTTAGDASGIVRLLQQQDDFIRKAEAILETRQAESEGFYRRVVESIRGLASASQNPRGLSPVEQSQLVQNTVKQRNELMTLNHQLLELQVSAARLTGEAPPVSTASAAGHHATPPRVTFTDATQTQPQQRESVGVSWGREAHGPAVSTTASTTAVPPSAKSTLAHAGIRETLSDLQRLNTELVAVNMSAEAMDKAIKETREVIQRYERNKTAEALTSEGIALTSAMRLRTAAVEQRLAALPPPVERAAAPDVKKSSSVWVSQESVGETVEDQLLAPASATLSPSPHSAAQANPSSVTAGEGLSLWDKTQCIPSSGPPEAEPLSTSVPQTTGPTQPERLLSPTGEVSTAPVDATAAPPASASFISVMSTSLGEEAEEQSVTWKTTSPPSPRCNARQSCGGEAPSLHDRETMRHSTFDFQRAMPHKSATRVTTEPRDLGSLFLEAGGRYVIPRNGSAASPRRKTAAAPPLHNSQGGSSPLKVDAARRRLSPSENASTRQPRRVHEERYAMYRATSKPAKVQPVVAAKLGARVSCVPPPPPPRRVLTGDMFVDRHRSRRMASIAQRMHQLEQDLFT</sequence>
<dbReference type="RefSeq" id="XP_067759800.1">
    <property type="nucleotide sequence ID" value="XM_067903245.1"/>
</dbReference>
<feature type="region of interest" description="Disordered" evidence="1">
    <location>
        <begin position="1740"/>
        <end position="1759"/>
    </location>
</feature>
<dbReference type="Proteomes" id="UP000674318">
    <property type="component" value="Unassembled WGS sequence"/>
</dbReference>
<feature type="region of interest" description="Disordered" evidence="1">
    <location>
        <begin position="1254"/>
        <end position="1281"/>
    </location>
</feature>
<feature type="region of interest" description="Disordered" evidence="1">
    <location>
        <begin position="2256"/>
        <end position="2307"/>
    </location>
</feature>
<feature type="region of interest" description="Disordered" evidence="1">
    <location>
        <begin position="1904"/>
        <end position="1965"/>
    </location>
</feature>
<feature type="region of interest" description="Disordered" evidence="1">
    <location>
        <begin position="1329"/>
        <end position="1352"/>
    </location>
</feature>
<feature type="region of interest" description="Disordered" evidence="1">
    <location>
        <begin position="2086"/>
        <end position="2162"/>
    </location>
</feature>
<dbReference type="EMBL" id="JAFJZO010000004">
    <property type="protein sequence ID" value="KAG5511708.1"/>
    <property type="molecule type" value="Genomic_DNA"/>
</dbReference>
<feature type="compositionally biased region" description="Polar residues" evidence="1">
    <location>
        <begin position="2129"/>
        <end position="2140"/>
    </location>
</feature>
<name>A0A836LLE0_9TRYP</name>
<comment type="caution">
    <text evidence="2">The sequence shown here is derived from an EMBL/GenBank/DDBJ whole genome shotgun (WGS) entry which is preliminary data.</text>
</comment>
<feature type="compositionally biased region" description="Low complexity" evidence="1">
    <location>
        <begin position="2152"/>
        <end position="2162"/>
    </location>
</feature>
<feature type="compositionally biased region" description="Pro residues" evidence="1">
    <location>
        <begin position="1744"/>
        <end position="1753"/>
    </location>
</feature>
<feature type="compositionally biased region" description="Polar residues" evidence="1">
    <location>
        <begin position="1927"/>
        <end position="1938"/>
    </location>
</feature>
<feature type="compositionally biased region" description="Low complexity" evidence="1">
    <location>
        <begin position="1338"/>
        <end position="1351"/>
    </location>
</feature>
<protein>
    <submittedName>
        <fullName evidence="2">Uncharacterized protein</fullName>
    </submittedName>
</protein>
<gene>
    <name evidence="2" type="ORF">JKF63_07306</name>
</gene>
<feature type="compositionally biased region" description="Polar residues" evidence="1">
    <location>
        <begin position="2086"/>
        <end position="2104"/>
    </location>
</feature>
<keyword evidence="3" id="KW-1185">Reference proteome</keyword>
<dbReference type="GeneID" id="94293322"/>
<proteinExistence type="predicted"/>
<feature type="region of interest" description="Disordered" evidence="1">
    <location>
        <begin position="2181"/>
        <end position="2213"/>
    </location>
</feature>
<organism evidence="2 3">
    <name type="scientific">Porcisia hertigi</name>
    <dbReference type="NCBI Taxonomy" id="2761500"/>
    <lineage>
        <taxon>Eukaryota</taxon>
        <taxon>Discoba</taxon>
        <taxon>Euglenozoa</taxon>
        <taxon>Kinetoplastea</taxon>
        <taxon>Metakinetoplastina</taxon>
        <taxon>Trypanosomatida</taxon>
        <taxon>Trypanosomatidae</taxon>
        <taxon>Leishmaniinae</taxon>
        <taxon>Porcisia</taxon>
    </lineage>
</organism>
<evidence type="ECO:0000256" key="1">
    <source>
        <dbReference type="SAM" id="MobiDB-lite"/>
    </source>
</evidence>
<feature type="compositionally biased region" description="Low complexity" evidence="1">
    <location>
        <begin position="1951"/>
        <end position="1965"/>
    </location>
</feature>
<reference evidence="2 3" key="1">
    <citation type="submission" date="2021-02" db="EMBL/GenBank/DDBJ databases">
        <title>Porcisia hertigi Genome sequencing and assembly.</title>
        <authorList>
            <person name="Almutairi H."/>
            <person name="Gatherer D."/>
        </authorList>
    </citation>
    <scope>NUCLEOTIDE SEQUENCE [LARGE SCALE GENOMIC DNA]</scope>
    <source>
        <strain evidence="2 3">C119</strain>
    </source>
</reference>
<accession>A0A836LLE0</accession>